<accession>D8RTJ0</accession>
<feature type="non-terminal residue" evidence="1">
    <location>
        <position position="1"/>
    </location>
</feature>
<dbReference type="AlphaFoldDB" id="D8RTJ0"/>
<evidence type="ECO:0000313" key="2">
    <source>
        <dbReference type="Proteomes" id="UP000001514"/>
    </source>
</evidence>
<dbReference type="HOGENOM" id="CLU_203090_0_0_1"/>
<dbReference type="eggNOG" id="ENOG502S7EQ">
    <property type="taxonomic scope" value="Eukaryota"/>
</dbReference>
<dbReference type="InterPro" id="IPR040278">
    <property type="entry name" value="UPF0426"/>
</dbReference>
<dbReference type="PANTHER" id="PTHR35996:SF1">
    <property type="entry name" value="OS04G0528100 PROTEIN"/>
    <property type="match status" value="1"/>
</dbReference>
<reference evidence="1 2" key="1">
    <citation type="journal article" date="2011" name="Science">
        <title>The Selaginella genome identifies genetic changes associated with the evolution of vascular plants.</title>
        <authorList>
            <person name="Banks J.A."/>
            <person name="Nishiyama T."/>
            <person name="Hasebe M."/>
            <person name="Bowman J.L."/>
            <person name="Gribskov M."/>
            <person name="dePamphilis C."/>
            <person name="Albert V.A."/>
            <person name="Aono N."/>
            <person name="Aoyama T."/>
            <person name="Ambrose B.A."/>
            <person name="Ashton N.W."/>
            <person name="Axtell M.J."/>
            <person name="Barker E."/>
            <person name="Barker M.S."/>
            <person name="Bennetzen J.L."/>
            <person name="Bonawitz N.D."/>
            <person name="Chapple C."/>
            <person name="Cheng C."/>
            <person name="Correa L.G."/>
            <person name="Dacre M."/>
            <person name="DeBarry J."/>
            <person name="Dreyer I."/>
            <person name="Elias M."/>
            <person name="Engstrom E.M."/>
            <person name="Estelle M."/>
            <person name="Feng L."/>
            <person name="Finet C."/>
            <person name="Floyd S.K."/>
            <person name="Frommer W.B."/>
            <person name="Fujita T."/>
            <person name="Gramzow L."/>
            <person name="Gutensohn M."/>
            <person name="Harholt J."/>
            <person name="Hattori M."/>
            <person name="Heyl A."/>
            <person name="Hirai T."/>
            <person name="Hiwatashi Y."/>
            <person name="Ishikawa M."/>
            <person name="Iwata M."/>
            <person name="Karol K.G."/>
            <person name="Koehler B."/>
            <person name="Kolukisaoglu U."/>
            <person name="Kubo M."/>
            <person name="Kurata T."/>
            <person name="Lalonde S."/>
            <person name="Li K."/>
            <person name="Li Y."/>
            <person name="Litt A."/>
            <person name="Lyons E."/>
            <person name="Manning G."/>
            <person name="Maruyama T."/>
            <person name="Michael T.P."/>
            <person name="Mikami K."/>
            <person name="Miyazaki S."/>
            <person name="Morinaga S."/>
            <person name="Murata T."/>
            <person name="Mueller-Roeber B."/>
            <person name="Nelson D.R."/>
            <person name="Obara M."/>
            <person name="Oguri Y."/>
            <person name="Olmstead R.G."/>
            <person name="Onodera N."/>
            <person name="Petersen B.L."/>
            <person name="Pils B."/>
            <person name="Prigge M."/>
            <person name="Rensing S.A."/>
            <person name="Riano-Pachon D.M."/>
            <person name="Roberts A.W."/>
            <person name="Sato Y."/>
            <person name="Scheller H.V."/>
            <person name="Schulz B."/>
            <person name="Schulz C."/>
            <person name="Shakirov E.V."/>
            <person name="Shibagaki N."/>
            <person name="Shinohara N."/>
            <person name="Shippen D.E."/>
            <person name="Soerensen I."/>
            <person name="Sotooka R."/>
            <person name="Sugimoto N."/>
            <person name="Sugita M."/>
            <person name="Sumikawa N."/>
            <person name="Tanurdzic M."/>
            <person name="Theissen G."/>
            <person name="Ulvskov P."/>
            <person name="Wakazuki S."/>
            <person name="Weng J.K."/>
            <person name="Willats W.W."/>
            <person name="Wipf D."/>
            <person name="Wolf P.G."/>
            <person name="Yang L."/>
            <person name="Zimmer A.D."/>
            <person name="Zhu Q."/>
            <person name="Mitros T."/>
            <person name="Hellsten U."/>
            <person name="Loque D."/>
            <person name="Otillar R."/>
            <person name="Salamov A."/>
            <person name="Schmutz J."/>
            <person name="Shapiro H."/>
            <person name="Lindquist E."/>
            <person name="Lucas S."/>
            <person name="Rokhsar D."/>
            <person name="Grigoriev I.V."/>
        </authorList>
    </citation>
    <scope>NUCLEOTIDE SEQUENCE [LARGE SCALE GENOMIC DNA]</scope>
</reference>
<organism evidence="2">
    <name type="scientific">Selaginella moellendorffii</name>
    <name type="common">Spikemoss</name>
    <dbReference type="NCBI Taxonomy" id="88036"/>
    <lineage>
        <taxon>Eukaryota</taxon>
        <taxon>Viridiplantae</taxon>
        <taxon>Streptophyta</taxon>
        <taxon>Embryophyta</taxon>
        <taxon>Tracheophyta</taxon>
        <taxon>Lycopodiopsida</taxon>
        <taxon>Selaginellales</taxon>
        <taxon>Selaginellaceae</taxon>
        <taxon>Selaginella</taxon>
    </lineage>
</organism>
<sequence length="86" mass="9565">RQSRRPATKVAAFFDPREDPIVKEALKEPIAFLGGVFAGMLRLDLNEEPLKGWIEKTATAAKLQADEKLETITDKDDGGPEEIQIE</sequence>
<dbReference type="PANTHER" id="PTHR35996">
    <property type="entry name" value="OSJNBA0038O10.25 PROTEIN"/>
    <property type="match status" value="1"/>
</dbReference>
<dbReference type="Gramene" id="EFJ24684">
    <property type="protein sequence ID" value="EFJ24684"/>
    <property type="gene ID" value="SELMODRAFT_101447"/>
</dbReference>
<proteinExistence type="predicted"/>
<dbReference type="Pfam" id="PF26369">
    <property type="entry name" value="UPF0426"/>
    <property type="match status" value="1"/>
</dbReference>
<name>D8RTJ0_SELML</name>
<dbReference type="OMA" id="AMKEPVA"/>
<dbReference type="KEGG" id="smo:SELMODRAFT_101447"/>
<keyword evidence="2" id="KW-1185">Reference proteome</keyword>
<dbReference type="STRING" id="88036.D8RTJ0"/>
<dbReference type="InParanoid" id="D8RTJ0"/>
<dbReference type="EMBL" id="GL377589">
    <property type="protein sequence ID" value="EFJ24684.1"/>
    <property type="molecule type" value="Genomic_DNA"/>
</dbReference>
<evidence type="ECO:0000313" key="1">
    <source>
        <dbReference type="EMBL" id="EFJ24684.1"/>
    </source>
</evidence>
<dbReference type="FunCoup" id="D8RTJ0">
    <property type="interactions" value="591"/>
</dbReference>
<protein>
    <submittedName>
        <fullName evidence="1">Uncharacterized protein</fullName>
    </submittedName>
</protein>
<dbReference type="Proteomes" id="UP000001514">
    <property type="component" value="Unassembled WGS sequence"/>
</dbReference>
<gene>
    <name evidence="1" type="ORF">SELMODRAFT_101447</name>
</gene>